<reference evidence="2" key="1">
    <citation type="journal article" date="2017" name="Gigascience">
        <title>The genome draft of coconut (Cocos nucifera).</title>
        <authorList>
            <person name="Xiao Y."/>
            <person name="Xu P."/>
            <person name="Fan H."/>
            <person name="Baudouin L."/>
            <person name="Xia W."/>
            <person name="Bocs S."/>
            <person name="Xu J."/>
            <person name="Li Q."/>
            <person name="Guo A."/>
            <person name="Zhou L."/>
            <person name="Li J."/>
            <person name="Wu Y."/>
            <person name="Ma Z."/>
            <person name="Armero A."/>
            <person name="Issali A.E."/>
            <person name="Liu N."/>
            <person name="Peng M."/>
            <person name="Yang Y."/>
        </authorList>
    </citation>
    <scope>NUCLEOTIDE SEQUENCE</scope>
    <source>
        <tissue evidence="2">Spear leaf of Hainan Tall coconut</tissue>
    </source>
</reference>
<sequence length="100" mass="11032">MVDMRVLLQKELNTEESLYDAELGMRPPLKIFVDEVCQFATRKRVASSVSPLHALKKSRAADPSVALSFADIPLVVPFGTIGAPIIILRALIIEVLDDRT</sequence>
<protein>
    <submittedName>
        <fullName evidence="2">Uncharacterized protein</fullName>
    </submittedName>
</protein>
<keyword evidence="1" id="KW-0812">Transmembrane</keyword>
<dbReference type="EMBL" id="CM017877">
    <property type="protein sequence ID" value="KAG1346667.1"/>
    <property type="molecule type" value="Genomic_DNA"/>
</dbReference>
<dbReference type="Proteomes" id="UP000797356">
    <property type="component" value="Chromosome 6"/>
</dbReference>
<evidence type="ECO:0000313" key="2">
    <source>
        <dbReference type="EMBL" id="KAG1346667.1"/>
    </source>
</evidence>
<keyword evidence="3" id="KW-1185">Reference proteome</keyword>
<evidence type="ECO:0000256" key="1">
    <source>
        <dbReference type="SAM" id="Phobius"/>
    </source>
</evidence>
<keyword evidence="1" id="KW-0472">Membrane</keyword>
<organism evidence="2 3">
    <name type="scientific">Cocos nucifera</name>
    <name type="common">Coconut palm</name>
    <dbReference type="NCBI Taxonomy" id="13894"/>
    <lineage>
        <taxon>Eukaryota</taxon>
        <taxon>Viridiplantae</taxon>
        <taxon>Streptophyta</taxon>
        <taxon>Embryophyta</taxon>
        <taxon>Tracheophyta</taxon>
        <taxon>Spermatophyta</taxon>
        <taxon>Magnoliopsida</taxon>
        <taxon>Liliopsida</taxon>
        <taxon>Arecaceae</taxon>
        <taxon>Arecoideae</taxon>
        <taxon>Cocoseae</taxon>
        <taxon>Attaleinae</taxon>
        <taxon>Cocos</taxon>
    </lineage>
</organism>
<evidence type="ECO:0000313" key="3">
    <source>
        <dbReference type="Proteomes" id="UP000797356"/>
    </source>
</evidence>
<gene>
    <name evidence="2" type="ORF">COCNU_06G004960</name>
</gene>
<reference evidence="2" key="2">
    <citation type="submission" date="2019-07" db="EMBL/GenBank/DDBJ databases">
        <authorList>
            <person name="Yang Y."/>
            <person name="Bocs S."/>
            <person name="Baudouin L."/>
        </authorList>
    </citation>
    <scope>NUCLEOTIDE SEQUENCE</scope>
    <source>
        <tissue evidence="2">Spear leaf of Hainan Tall coconut</tissue>
    </source>
</reference>
<proteinExistence type="predicted"/>
<dbReference type="AlphaFoldDB" id="A0A8K0IBD6"/>
<accession>A0A8K0IBD6</accession>
<keyword evidence="1" id="KW-1133">Transmembrane helix</keyword>
<feature type="transmembrane region" description="Helical" evidence="1">
    <location>
        <begin position="72"/>
        <end position="92"/>
    </location>
</feature>
<comment type="caution">
    <text evidence="2">The sequence shown here is derived from an EMBL/GenBank/DDBJ whole genome shotgun (WGS) entry which is preliminary data.</text>
</comment>
<name>A0A8K0IBD6_COCNU</name>